<organism evidence="2 3">
    <name type="scientific">Sphingobacterium spiritivorum ATCC 33300</name>
    <dbReference type="NCBI Taxonomy" id="525372"/>
    <lineage>
        <taxon>Bacteria</taxon>
        <taxon>Pseudomonadati</taxon>
        <taxon>Bacteroidota</taxon>
        <taxon>Sphingobacteriia</taxon>
        <taxon>Sphingobacteriales</taxon>
        <taxon>Sphingobacteriaceae</taxon>
        <taxon>Sphingobacterium</taxon>
    </lineage>
</organism>
<protein>
    <submittedName>
        <fullName evidence="2">Uncharacterized protein</fullName>
    </submittedName>
</protein>
<proteinExistence type="predicted"/>
<reference evidence="2 3" key="1">
    <citation type="submission" date="2009-01" db="EMBL/GenBank/DDBJ databases">
        <authorList>
            <person name="Qin X."/>
            <person name="Bachman B."/>
            <person name="Battles P."/>
            <person name="Bell A."/>
            <person name="Bess C."/>
            <person name="Bickham C."/>
            <person name="Chaboub L."/>
            <person name="Chen D."/>
            <person name="Coyle M."/>
            <person name="Deiros D.R."/>
            <person name="Dinh H."/>
            <person name="Forbes L."/>
            <person name="Fowler G."/>
            <person name="Francisco L."/>
            <person name="Fu Q."/>
            <person name="Gubbala S."/>
            <person name="Hale W."/>
            <person name="Han Y."/>
            <person name="Hemphill L."/>
            <person name="Highlander S.K."/>
            <person name="Hirani K."/>
            <person name="Hogues M."/>
            <person name="Jackson L."/>
            <person name="Jakkamsetti A."/>
            <person name="Javaid M."/>
            <person name="Jiang H."/>
            <person name="Korchina V."/>
            <person name="Kovar C."/>
            <person name="Lara F."/>
            <person name="Lee S."/>
            <person name="Mata R."/>
            <person name="Mathew T."/>
            <person name="Moen C."/>
            <person name="Morales K."/>
            <person name="Munidasa M."/>
            <person name="Nazareth L."/>
            <person name="Ngo R."/>
            <person name="Nguyen L."/>
            <person name="Okwuonu G."/>
            <person name="Ongeri F."/>
            <person name="Patil S."/>
            <person name="Petrosino J."/>
            <person name="Pham C."/>
            <person name="Pham P."/>
            <person name="Pu L.-L."/>
            <person name="Puazo M."/>
            <person name="Raj R."/>
            <person name="Reid J."/>
            <person name="Rouhana J."/>
            <person name="Saada N."/>
            <person name="Shang Y."/>
            <person name="Simmons D."/>
            <person name="Thornton R."/>
            <person name="Warren J."/>
            <person name="Weissenberger G."/>
            <person name="Zhang J."/>
            <person name="Zhang L."/>
            <person name="Zhou C."/>
            <person name="Zhu D."/>
            <person name="Muzny D."/>
            <person name="Worley K."/>
            <person name="Gibbs R."/>
        </authorList>
    </citation>
    <scope>NUCLEOTIDE SEQUENCE [LARGE SCALE GENOMIC DNA]</scope>
    <source>
        <strain evidence="2 3">ATCC 33300</strain>
    </source>
</reference>
<evidence type="ECO:0000256" key="1">
    <source>
        <dbReference type="SAM" id="SignalP"/>
    </source>
</evidence>
<comment type="caution">
    <text evidence="2">The sequence shown here is derived from an EMBL/GenBank/DDBJ whole genome shotgun (WGS) entry which is preliminary data.</text>
</comment>
<feature type="signal peptide" evidence="1">
    <location>
        <begin position="1"/>
        <end position="24"/>
    </location>
</feature>
<accession>C2FTB9</accession>
<dbReference type="HOGENOM" id="CLU_2138926_0_0_10"/>
<sequence>MNKIKIIAASLLLVTAIISFNSCRRDINAAPDNQTQIDTTSFQKLMINGNEVLIKQENGKYYISDDEVLSERQLNILKDLARKNTGTAKRSAILDDVVKKWPNGIWYYKIVSS</sequence>
<gene>
    <name evidence="2" type="ORF">HMPREF0765_0575</name>
</gene>
<keyword evidence="1" id="KW-0732">Signal</keyword>
<dbReference type="AlphaFoldDB" id="C2FTB9"/>
<name>C2FTB9_SPHSI</name>
<dbReference type="EMBL" id="ACHB01000012">
    <property type="protein sequence ID" value="EEI93829.1"/>
    <property type="molecule type" value="Genomic_DNA"/>
</dbReference>
<dbReference type="Proteomes" id="UP000006241">
    <property type="component" value="Unassembled WGS sequence"/>
</dbReference>
<feature type="chain" id="PRO_5002913785" evidence="1">
    <location>
        <begin position="25"/>
        <end position="113"/>
    </location>
</feature>
<dbReference type="RefSeq" id="WP_003012013.1">
    <property type="nucleotide sequence ID" value="NZ_GG668636.1"/>
</dbReference>
<feature type="non-terminal residue" evidence="2">
    <location>
        <position position="113"/>
    </location>
</feature>
<evidence type="ECO:0000313" key="2">
    <source>
        <dbReference type="EMBL" id="EEI93829.1"/>
    </source>
</evidence>
<evidence type="ECO:0000313" key="3">
    <source>
        <dbReference type="Proteomes" id="UP000006241"/>
    </source>
</evidence>